<gene>
    <name evidence="2" type="ORF">IQ37_02720</name>
</gene>
<dbReference type="eggNOG" id="COG4219">
    <property type="taxonomic scope" value="Bacteria"/>
</dbReference>
<accession>A0A086BMC8</accession>
<dbReference type="STRING" id="558152.IQ37_02720"/>
<feature type="transmembrane region" description="Helical" evidence="1">
    <location>
        <begin position="85"/>
        <end position="109"/>
    </location>
</feature>
<protein>
    <recommendedName>
        <fullName evidence="4">Peptidase M56 domain-containing protein</fullName>
    </recommendedName>
</protein>
<dbReference type="EMBL" id="JPRJ01000002">
    <property type="protein sequence ID" value="KFF30092.1"/>
    <property type="molecule type" value="Genomic_DNA"/>
</dbReference>
<sequence length="118" mass="13800">MFSIILKIILCSSLLITVYYLFLEKEKMYRFNRFFLLFSLAFSYLVPFISITTELPKPIDHSKLVFEESTQQALNLSLKQENFNWATVIWIVYGSITLAFLIKALISMFQLKGLKGKK</sequence>
<comment type="caution">
    <text evidence="2">The sequence shown here is derived from an EMBL/GenBank/DDBJ whole genome shotgun (WGS) entry which is preliminary data.</text>
</comment>
<evidence type="ECO:0000313" key="3">
    <source>
        <dbReference type="Proteomes" id="UP000028709"/>
    </source>
</evidence>
<evidence type="ECO:0000313" key="2">
    <source>
        <dbReference type="EMBL" id="KFF30092.1"/>
    </source>
</evidence>
<keyword evidence="1" id="KW-1133">Transmembrane helix</keyword>
<organism evidence="2 3">
    <name type="scientific">Chryseobacterium piperi</name>
    <dbReference type="NCBI Taxonomy" id="558152"/>
    <lineage>
        <taxon>Bacteria</taxon>
        <taxon>Pseudomonadati</taxon>
        <taxon>Bacteroidota</taxon>
        <taxon>Flavobacteriia</taxon>
        <taxon>Flavobacteriales</taxon>
        <taxon>Weeksellaceae</taxon>
        <taxon>Chryseobacterium group</taxon>
        <taxon>Chryseobacterium</taxon>
    </lineage>
</organism>
<dbReference type="Proteomes" id="UP000028709">
    <property type="component" value="Unassembled WGS sequence"/>
</dbReference>
<feature type="transmembrane region" description="Helical" evidence="1">
    <location>
        <begin position="34"/>
        <end position="53"/>
    </location>
</feature>
<keyword evidence="1" id="KW-0812">Transmembrane</keyword>
<keyword evidence="3" id="KW-1185">Reference proteome</keyword>
<evidence type="ECO:0000256" key="1">
    <source>
        <dbReference type="SAM" id="Phobius"/>
    </source>
</evidence>
<reference evidence="2 3" key="1">
    <citation type="submission" date="2014-07" db="EMBL/GenBank/DDBJ databases">
        <title>Genome of Chryseobacterium piperi CTM.</title>
        <authorList>
            <person name="Pipes S.E."/>
            <person name="Stropko S.J."/>
            <person name="Newman J.D."/>
        </authorList>
    </citation>
    <scope>NUCLEOTIDE SEQUENCE [LARGE SCALE GENOMIC DNA]</scope>
    <source>
        <strain evidence="2 3">CTM</strain>
    </source>
</reference>
<feature type="transmembrane region" description="Helical" evidence="1">
    <location>
        <begin position="6"/>
        <end position="22"/>
    </location>
</feature>
<keyword evidence="1" id="KW-0472">Membrane</keyword>
<evidence type="ECO:0008006" key="4">
    <source>
        <dbReference type="Google" id="ProtNLM"/>
    </source>
</evidence>
<name>A0A086BMC8_9FLAO</name>
<dbReference type="AlphaFoldDB" id="A0A086BMC8"/>
<proteinExistence type="predicted"/>